<dbReference type="PANTHER" id="PTHR35356:SF3">
    <property type="entry name" value="OS01G0156300 PROTEIN"/>
    <property type="match status" value="1"/>
</dbReference>
<evidence type="ECO:0000313" key="1">
    <source>
        <dbReference type="EMBL" id="KAF0920768.1"/>
    </source>
</evidence>
<organism evidence="1 2">
    <name type="scientific">Oryza meyeriana var. granulata</name>
    <dbReference type="NCBI Taxonomy" id="110450"/>
    <lineage>
        <taxon>Eukaryota</taxon>
        <taxon>Viridiplantae</taxon>
        <taxon>Streptophyta</taxon>
        <taxon>Embryophyta</taxon>
        <taxon>Tracheophyta</taxon>
        <taxon>Spermatophyta</taxon>
        <taxon>Magnoliopsida</taxon>
        <taxon>Liliopsida</taxon>
        <taxon>Poales</taxon>
        <taxon>Poaceae</taxon>
        <taxon>BOP clade</taxon>
        <taxon>Oryzoideae</taxon>
        <taxon>Oryzeae</taxon>
        <taxon>Oryzinae</taxon>
        <taxon>Oryza</taxon>
        <taxon>Oryza meyeriana</taxon>
    </lineage>
</organism>
<gene>
    <name evidence="1" type="ORF">E2562_036851</name>
</gene>
<reference evidence="1 2" key="1">
    <citation type="submission" date="2019-11" db="EMBL/GenBank/DDBJ databases">
        <title>Whole genome sequence of Oryza granulata.</title>
        <authorList>
            <person name="Li W."/>
        </authorList>
    </citation>
    <scope>NUCLEOTIDE SEQUENCE [LARGE SCALE GENOMIC DNA]</scope>
    <source>
        <strain evidence="2">cv. Menghai</strain>
        <tissue evidence="1">Leaf</tissue>
    </source>
</reference>
<proteinExistence type="predicted"/>
<dbReference type="Proteomes" id="UP000479710">
    <property type="component" value="Unassembled WGS sequence"/>
</dbReference>
<protein>
    <submittedName>
        <fullName evidence="1">Uncharacterized protein</fullName>
    </submittedName>
</protein>
<name>A0A6G1E7L1_9ORYZ</name>
<dbReference type="OrthoDB" id="689458at2759"/>
<keyword evidence="2" id="KW-1185">Reference proteome</keyword>
<dbReference type="PANTHER" id="PTHR35356">
    <property type="entry name" value="OS01G0156300 PROTEIN-RELATED"/>
    <property type="match status" value="1"/>
</dbReference>
<dbReference type="Pfam" id="PF06533">
    <property type="entry name" value="DUF1110"/>
    <property type="match status" value="1"/>
</dbReference>
<comment type="caution">
    <text evidence="1">The sequence shown here is derived from an EMBL/GenBank/DDBJ whole genome shotgun (WGS) entry which is preliminary data.</text>
</comment>
<accession>A0A6G1E7L1</accession>
<evidence type="ECO:0000313" key="2">
    <source>
        <dbReference type="Proteomes" id="UP000479710"/>
    </source>
</evidence>
<dbReference type="InterPro" id="IPR010535">
    <property type="entry name" value="DUF1110"/>
</dbReference>
<dbReference type="AlphaFoldDB" id="A0A6G1E7L1"/>
<sequence>MAAPMLVGDAAAARARIQPALVMLGDASSDLSFAMSLMKGAELLALRGGSFDPLLPFHEIGQLGDEYLAEMDAGAKLRHAGEAAQEACASVDRCCGHLHAVLLLLGHTGLPDVDGVIEEERVAAVGELKAAKGRLKLGAGMVAGARQDVSGAN</sequence>
<dbReference type="EMBL" id="SPHZ02000005">
    <property type="protein sequence ID" value="KAF0920768.1"/>
    <property type="molecule type" value="Genomic_DNA"/>
</dbReference>